<dbReference type="GO" id="GO:0016020">
    <property type="term" value="C:membrane"/>
    <property type="evidence" value="ECO:0007669"/>
    <property type="project" value="InterPro"/>
</dbReference>
<dbReference type="Proteomes" id="UP000317238">
    <property type="component" value="Unassembled WGS sequence"/>
</dbReference>
<organism evidence="5 6">
    <name type="scientific">Crateriforma conspicua</name>
    <dbReference type="NCBI Taxonomy" id="2527996"/>
    <lineage>
        <taxon>Bacteria</taxon>
        <taxon>Pseudomonadati</taxon>
        <taxon>Planctomycetota</taxon>
        <taxon>Planctomycetia</taxon>
        <taxon>Planctomycetales</taxon>
        <taxon>Planctomycetaceae</taxon>
        <taxon>Crateriforma</taxon>
    </lineage>
</organism>
<dbReference type="InterPro" id="IPR001220">
    <property type="entry name" value="Legume_lectin_dom"/>
</dbReference>
<dbReference type="InterPro" id="IPR019825">
    <property type="entry name" value="Lectin_legB_Mn/Ca_BS"/>
</dbReference>
<proteinExistence type="predicted"/>
<feature type="domain" description="Calx-beta" evidence="4">
    <location>
        <begin position="259"/>
        <end position="357"/>
    </location>
</feature>
<dbReference type="Gene3D" id="2.60.120.200">
    <property type="match status" value="1"/>
</dbReference>
<dbReference type="InterPro" id="IPR013320">
    <property type="entry name" value="ConA-like_dom_sf"/>
</dbReference>
<evidence type="ECO:0000256" key="1">
    <source>
        <dbReference type="ARBA" id="ARBA00022729"/>
    </source>
</evidence>
<dbReference type="Pfam" id="PF07995">
    <property type="entry name" value="GSDH"/>
    <property type="match status" value="2"/>
</dbReference>
<dbReference type="GO" id="GO:0030246">
    <property type="term" value="F:carbohydrate binding"/>
    <property type="evidence" value="ECO:0007669"/>
    <property type="project" value="InterPro"/>
</dbReference>
<dbReference type="FunFam" id="2.60.40.2030:FF:000017">
    <property type="entry name" value="Adhesion G protein-coupled receptor V1"/>
    <property type="match status" value="1"/>
</dbReference>
<dbReference type="SUPFAM" id="SSF50952">
    <property type="entry name" value="Soluble quinoprotein glucose dehydrogenase"/>
    <property type="match status" value="1"/>
</dbReference>
<dbReference type="InterPro" id="IPR011042">
    <property type="entry name" value="6-blade_b-propeller_TolB-like"/>
</dbReference>
<dbReference type="Pfam" id="PF03160">
    <property type="entry name" value="Calx-beta"/>
    <property type="match status" value="1"/>
</dbReference>
<dbReference type="SMART" id="SM00237">
    <property type="entry name" value="Calx_beta"/>
    <property type="match status" value="1"/>
</dbReference>
<evidence type="ECO:0000256" key="2">
    <source>
        <dbReference type="ARBA" id="ARBA00022737"/>
    </source>
</evidence>
<dbReference type="RefSeq" id="WP_197203670.1">
    <property type="nucleotide sequence ID" value="NZ_SJPL01000001.1"/>
</dbReference>
<dbReference type="EMBL" id="SJPL01000001">
    <property type="protein sequence ID" value="TWT70650.1"/>
    <property type="molecule type" value="Genomic_DNA"/>
</dbReference>
<dbReference type="GO" id="GO:0016491">
    <property type="term" value="F:oxidoreductase activity"/>
    <property type="evidence" value="ECO:0007669"/>
    <property type="project" value="UniProtKB-KW"/>
</dbReference>
<comment type="caution">
    <text evidence="5">The sequence shown here is derived from an EMBL/GenBank/DDBJ whole genome shotgun (WGS) entry which is preliminary data.</text>
</comment>
<evidence type="ECO:0000259" key="4">
    <source>
        <dbReference type="SMART" id="SM00237"/>
    </source>
</evidence>
<protein>
    <submittedName>
        <fullName evidence="5">Soluble aldose sugar dehydrogenase YliI</fullName>
        <ecNumber evidence="5">1.1.5.-</ecNumber>
    </submittedName>
</protein>
<keyword evidence="5" id="KW-0560">Oxidoreductase</keyword>
<dbReference type="InterPro" id="IPR011041">
    <property type="entry name" value="Quinoprot_gluc/sorb_DH_b-prop"/>
</dbReference>
<dbReference type="Gene3D" id="2.60.60.40">
    <property type="match status" value="2"/>
</dbReference>
<name>A0A5C5Y605_9PLAN</name>
<dbReference type="InterPro" id="IPR031768">
    <property type="entry name" value="CBM60_xylan-bd"/>
</dbReference>
<dbReference type="PANTHER" id="PTHR19328">
    <property type="entry name" value="HEDGEHOG-INTERACTING PROTEIN"/>
    <property type="match status" value="1"/>
</dbReference>
<dbReference type="Pfam" id="PF16841">
    <property type="entry name" value="CBM60"/>
    <property type="match status" value="2"/>
</dbReference>
<evidence type="ECO:0000256" key="3">
    <source>
        <dbReference type="ARBA" id="ARBA00022837"/>
    </source>
</evidence>
<accession>A0A5C5Y605</accession>
<evidence type="ECO:0000313" key="5">
    <source>
        <dbReference type="EMBL" id="TWT70650.1"/>
    </source>
</evidence>
<dbReference type="InterPro" id="IPR003644">
    <property type="entry name" value="Calx_beta"/>
</dbReference>
<dbReference type="SUPFAM" id="SSF141072">
    <property type="entry name" value="CalX-like"/>
    <property type="match status" value="1"/>
</dbReference>
<dbReference type="Gene3D" id="2.60.40.2030">
    <property type="match status" value="1"/>
</dbReference>
<dbReference type="AlphaFoldDB" id="A0A5C5Y605"/>
<keyword evidence="6" id="KW-1185">Reference proteome</keyword>
<sequence length="1028" mass="110169">MLAGDLGQQITIVAAGTTGEETMELRIDDQVVQTWENVGGDPGAGQLETFTYQTTGPVSANQIKVAFTNDLYDPDQGIDRNLVVVSMAIDGDVYRSDDPSVFSTGVWLPEDGIQPGYRESNFLAADGYFQYQEPDTTAITIDAAGNENDEIMELWIDDTKVQTWSNIGGNAYNNSFESYTYISDTDVTIDQIRIAFTNDLYVNDGEIDRNLRVDRVSIGEDVYQTEAPTVFSTGTWEPGGVVPGYKQNEFLHSDGSFYFGGEVPPPQPGVISLATSNVTVDETAGFVALDVVRSEGTDGTITVDYATFENSAAEGIDYTPTSGTLTFLDGQSVAQIQIPILDDDLAERAEQFNVTIDNVVGGATLLAPRTATVTIVDDEVLLPNYDDFADSTGLIINGDATINSDELRLTPATNWKAGSAFYETPIDLSNDGSFRSEFGFQITGGSSGADGLTFTIQNDPAGAAAIGSNAGQLGYDGIANSIAVEFDTWKNSPFDISNNHVSIIQGSVQNALKTTVADFDLNGGSRLYAWVDYNGTSDVLAVYLSDQNEKPELAAMKTTVDLETVVGNQAYVGFTGATGGSNNVHRITSWNLDQQDPPQDPPTQVPDTLVAVDQVSGLIAPTAIDWLPGGAMLIAQQGGVVDVAVDGVLQSEPFIDISAIVNGTRDRGLLDIAVHPDFENNPYVYLLFTYDPPEVEGKTGLAGPDGKGNRAGRLIRVTADQTEGYLKAVEGSDVILLGANSTWENFNGFANSTNDFEEPPAGEDEWGNYLQDFIPSDSESHTVGSLAFGIDGMLFVSIGDGASYNRVDPRADRVQHADSLSGKVLRIDPITGEGVAGNPYFEEGVDDPNANRSKVYQMGLRNPFRISVDSETGQLYVGDVGWTKWEEINAAGAGANFGWPFYEGGNGTSLVNNSYANTPEGEAFFAEDIPVDASIYALSHQADGINAIVMGDVYRGDAYGGQFDGDIFFNDLGQGIVRHATINPDGTVGDVNVFDTGANIVVALRQGPDDLMYYVDLDDGTVGRWELV</sequence>
<dbReference type="CDD" id="cd01951">
    <property type="entry name" value="lectin_L-type"/>
    <property type="match status" value="1"/>
</dbReference>
<evidence type="ECO:0000313" key="6">
    <source>
        <dbReference type="Proteomes" id="UP000317238"/>
    </source>
</evidence>
<dbReference type="InterPro" id="IPR038081">
    <property type="entry name" value="CalX-like_sf"/>
</dbReference>
<dbReference type="GO" id="GO:0007154">
    <property type="term" value="P:cell communication"/>
    <property type="evidence" value="ECO:0007669"/>
    <property type="project" value="InterPro"/>
</dbReference>
<keyword evidence="2" id="KW-0677">Repeat</keyword>
<dbReference type="Gene3D" id="2.120.10.30">
    <property type="entry name" value="TolB, C-terminal domain"/>
    <property type="match status" value="1"/>
</dbReference>
<dbReference type="Pfam" id="PF00139">
    <property type="entry name" value="Lectin_legB"/>
    <property type="match status" value="1"/>
</dbReference>
<dbReference type="EC" id="1.1.5.-" evidence="5"/>
<dbReference type="SUPFAM" id="SSF49899">
    <property type="entry name" value="Concanavalin A-like lectins/glucanases"/>
    <property type="match status" value="1"/>
</dbReference>
<dbReference type="InterPro" id="IPR056573">
    <property type="entry name" value="Lectin_L-type_dom"/>
</dbReference>
<gene>
    <name evidence="5" type="primary">yliI_2</name>
    <name evidence="5" type="ORF">Pan14r_29570</name>
</gene>
<keyword evidence="1" id="KW-0732">Signal</keyword>
<dbReference type="PROSITE" id="PS00307">
    <property type="entry name" value="LECTIN_LEGUME_BETA"/>
    <property type="match status" value="1"/>
</dbReference>
<dbReference type="InterPro" id="IPR012938">
    <property type="entry name" value="Glc/Sorbosone_DH"/>
</dbReference>
<dbReference type="PANTHER" id="PTHR19328:SF13">
    <property type="entry name" value="HIPL1 PROTEIN"/>
    <property type="match status" value="1"/>
</dbReference>
<keyword evidence="3" id="KW-0106">Calcium</keyword>
<reference evidence="5 6" key="1">
    <citation type="submission" date="2019-02" db="EMBL/GenBank/DDBJ databases">
        <title>Deep-cultivation of Planctomycetes and their phenomic and genomic characterization uncovers novel biology.</title>
        <authorList>
            <person name="Wiegand S."/>
            <person name="Jogler M."/>
            <person name="Boedeker C."/>
            <person name="Pinto D."/>
            <person name="Vollmers J."/>
            <person name="Rivas-Marin E."/>
            <person name="Kohn T."/>
            <person name="Peeters S.H."/>
            <person name="Heuer A."/>
            <person name="Rast P."/>
            <person name="Oberbeckmann S."/>
            <person name="Bunk B."/>
            <person name="Jeske O."/>
            <person name="Meyerdierks A."/>
            <person name="Storesund J.E."/>
            <person name="Kallscheuer N."/>
            <person name="Luecker S."/>
            <person name="Lage O.M."/>
            <person name="Pohl T."/>
            <person name="Merkel B.J."/>
            <person name="Hornburger P."/>
            <person name="Mueller R.-W."/>
            <person name="Bruemmer F."/>
            <person name="Labrenz M."/>
            <person name="Spormann A.M."/>
            <person name="Op Den Camp H."/>
            <person name="Overmann J."/>
            <person name="Amann R."/>
            <person name="Jetten M.S.M."/>
            <person name="Mascher T."/>
            <person name="Medema M.H."/>
            <person name="Devos D.P."/>
            <person name="Kaster A.-K."/>
            <person name="Ovreas L."/>
            <person name="Rohde M."/>
            <person name="Galperin M.Y."/>
            <person name="Jogler C."/>
        </authorList>
    </citation>
    <scope>NUCLEOTIDE SEQUENCE [LARGE SCALE GENOMIC DNA]</scope>
    <source>
        <strain evidence="5 6">Pan14r</strain>
    </source>
</reference>